<evidence type="ECO:0000256" key="2">
    <source>
        <dbReference type="SAM" id="MobiDB-lite"/>
    </source>
</evidence>
<dbReference type="GO" id="GO:0051726">
    <property type="term" value="P:regulation of cell cycle"/>
    <property type="evidence" value="ECO:0007669"/>
    <property type="project" value="InterPro"/>
</dbReference>
<dbReference type="PANTHER" id="PTHR46528">
    <property type="entry name" value="PROTEIN SON"/>
    <property type="match status" value="1"/>
</dbReference>
<feature type="compositionally biased region" description="Basic residues" evidence="2">
    <location>
        <begin position="479"/>
        <end position="490"/>
    </location>
</feature>
<evidence type="ECO:0000256" key="1">
    <source>
        <dbReference type="SAM" id="Coils"/>
    </source>
</evidence>
<dbReference type="InterPro" id="IPR032922">
    <property type="entry name" value="SON"/>
</dbReference>
<keyword evidence="5" id="KW-1185">Reference proteome</keyword>
<feature type="region of interest" description="Disordered" evidence="2">
    <location>
        <begin position="476"/>
        <end position="567"/>
    </location>
</feature>
<comment type="caution">
    <text evidence="4">The sequence shown here is derived from an EMBL/GenBank/DDBJ whole genome shotgun (WGS) entry which is preliminary data.</text>
</comment>
<proteinExistence type="predicted"/>
<protein>
    <submittedName>
        <fullName evidence="4">Uncharacterized protein</fullName>
    </submittedName>
</protein>
<dbReference type="PANTHER" id="PTHR46528:SF1">
    <property type="entry name" value="PROTEIN SON"/>
    <property type="match status" value="1"/>
</dbReference>
<reference evidence="5" key="1">
    <citation type="submission" date="2024-04" db="EMBL/GenBank/DDBJ databases">
        <title>Salinicola lusitanus LLJ914,a marine bacterium isolated from the Okinawa Trough.</title>
        <authorList>
            <person name="Li J."/>
        </authorList>
    </citation>
    <scope>NUCLEOTIDE SEQUENCE [LARGE SCALE GENOMIC DNA]</scope>
</reference>
<keyword evidence="3" id="KW-0732">Signal</keyword>
<dbReference type="AlphaFoldDB" id="A0AAW0PTK7"/>
<sequence length="567" mass="67028">MLLRCLRTLSLLCVLSLSSAVLHRVLKETLQKDLDFYRQKYHQLKEAYDATLLDKATQKSENLDRVKSLKALLSDEDVTEQMKRFHQDSELTFDLKMKRFHQDSELTFDLKMNELQDKLQAFHKLIQSLQKQMDSLEKSEDELLRLQLQIWVFSPGLGLGLNFSLDFSSSAFGFLTQRWMMSLLRTLSLLCLLGVSLGVLEQYFSKTHEHGRSAAVSRHYKEQLEDLMSRRAESKVLNQQRLQQMREDLKDVFPAALDVLSSLGTFQDESDRYLDQLVEEQQQQLRQMERALREFHDGPFSSSKRITTTTVPSAAANACNTSGTTTTVPSAAANACNTRGITLTGSEEPPRLSSPQQTRVTPAELPRLSLQQQQTHVCVCDRDVRGCVCVKVCVCDRDVRGDVRGCVCVKVCVCDRDKHQCVCLSLSSGRVCEESVCRSQRREEREERERKRTERGEREKKEKKERERGEREKGEREREKRKKERRKRERRKQERERERKKRERERKREEREKDREEREKKERQTGREEREKEREREKRERERRKRGRKIERGERERKEREREKRGK</sequence>
<dbReference type="Proteomes" id="UP001460270">
    <property type="component" value="Unassembled WGS sequence"/>
</dbReference>
<dbReference type="GO" id="GO:0048024">
    <property type="term" value="P:regulation of mRNA splicing, via spliceosome"/>
    <property type="evidence" value="ECO:0007669"/>
    <property type="project" value="TreeGrafter"/>
</dbReference>
<organism evidence="4 5">
    <name type="scientific">Mugilogobius chulae</name>
    <name type="common">yellowstripe goby</name>
    <dbReference type="NCBI Taxonomy" id="88201"/>
    <lineage>
        <taxon>Eukaryota</taxon>
        <taxon>Metazoa</taxon>
        <taxon>Chordata</taxon>
        <taxon>Craniata</taxon>
        <taxon>Vertebrata</taxon>
        <taxon>Euteleostomi</taxon>
        <taxon>Actinopterygii</taxon>
        <taxon>Neopterygii</taxon>
        <taxon>Teleostei</taxon>
        <taxon>Neoteleostei</taxon>
        <taxon>Acanthomorphata</taxon>
        <taxon>Gobiaria</taxon>
        <taxon>Gobiiformes</taxon>
        <taxon>Gobioidei</taxon>
        <taxon>Gobiidae</taxon>
        <taxon>Gobionellinae</taxon>
        <taxon>Mugilogobius</taxon>
    </lineage>
</organism>
<evidence type="ECO:0000313" key="5">
    <source>
        <dbReference type="Proteomes" id="UP001460270"/>
    </source>
</evidence>
<evidence type="ECO:0000256" key="3">
    <source>
        <dbReference type="SAM" id="SignalP"/>
    </source>
</evidence>
<feature type="signal peptide" evidence="3">
    <location>
        <begin position="1"/>
        <end position="20"/>
    </location>
</feature>
<dbReference type="GO" id="GO:0003723">
    <property type="term" value="F:RNA binding"/>
    <property type="evidence" value="ECO:0007669"/>
    <property type="project" value="InterPro"/>
</dbReference>
<gene>
    <name evidence="4" type="ORF">WMY93_002449</name>
</gene>
<feature type="coiled-coil region" evidence="1">
    <location>
        <begin position="112"/>
        <end position="149"/>
    </location>
</feature>
<feature type="compositionally biased region" description="Basic and acidic residues" evidence="2">
    <location>
        <begin position="506"/>
        <end position="540"/>
    </location>
</feature>
<dbReference type="EMBL" id="JBBPFD010000002">
    <property type="protein sequence ID" value="KAK7939123.1"/>
    <property type="molecule type" value="Genomic_DNA"/>
</dbReference>
<name>A0AAW0PTK7_9GOBI</name>
<accession>A0AAW0PTK7</accession>
<keyword evidence="1" id="KW-0175">Coiled coil</keyword>
<feature type="compositionally biased region" description="Basic and acidic residues" evidence="2">
    <location>
        <begin position="550"/>
        <end position="567"/>
    </location>
</feature>
<evidence type="ECO:0000313" key="4">
    <source>
        <dbReference type="EMBL" id="KAK7939123.1"/>
    </source>
</evidence>
<feature type="chain" id="PRO_5043463361" evidence="3">
    <location>
        <begin position="21"/>
        <end position="567"/>
    </location>
</feature>